<keyword evidence="7 9" id="KW-0653">Protein transport</keyword>
<evidence type="ECO:0000256" key="4">
    <source>
        <dbReference type="ARBA" id="ARBA00022448"/>
    </source>
</evidence>
<dbReference type="InterPro" id="IPR040608">
    <property type="entry name" value="Snf8/Vps36"/>
</dbReference>
<keyword evidence="4 9" id="KW-0813">Transport</keyword>
<dbReference type="OrthoDB" id="283883at2759"/>
<dbReference type="EMBL" id="CANTUO010000005">
    <property type="protein sequence ID" value="CAI5759766.1"/>
    <property type="molecule type" value="Genomic_DNA"/>
</dbReference>
<evidence type="ECO:0000256" key="9">
    <source>
        <dbReference type="PIRNR" id="PIRNR017215"/>
    </source>
</evidence>
<gene>
    <name evidence="10" type="ORF">CANVERA_P4278</name>
</gene>
<dbReference type="Gene3D" id="6.10.140.180">
    <property type="match status" value="1"/>
</dbReference>
<evidence type="ECO:0000256" key="8">
    <source>
        <dbReference type="ARBA" id="ARBA00023136"/>
    </source>
</evidence>
<evidence type="ECO:0000313" key="10">
    <source>
        <dbReference type="EMBL" id="CAI5759766.1"/>
    </source>
</evidence>
<keyword evidence="11" id="KW-1185">Reference proteome</keyword>
<evidence type="ECO:0000256" key="6">
    <source>
        <dbReference type="ARBA" id="ARBA00022753"/>
    </source>
</evidence>
<organism evidence="10 11">
    <name type="scientific">Candida verbasci</name>
    <dbReference type="NCBI Taxonomy" id="1227364"/>
    <lineage>
        <taxon>Eukaryota</taxon>
        <taxon>Fungi</taxon>
        <taxon>Dikarya</taxon>
        <taxon>Ascomycota</taxon>
        <taxon>Saccharomycotina</taxon>
        <taxon>Pichiomycetes</taxon>
        <taxon>Debaryomycetaceae</taxon>
        <taxon>Candida/Lodderomyces clade</taxon>
        <taxon>Candida</taxon>
    </lineage>
</organism>
<comment type="subunit">
    <text evidence="9">Component of the endosomal sorting complex required for transport II (ESCRT-II).</text>
</comment>
<comment type="similarity">
    <text evidence="3 9">Belongs to the SNF8 family.</text>
</comment>
<comment type="caution">
    <text evidence="10">The sequence shown here is derived from an EMBL/GenBank/DDBJ whole genome shotgun (WGS) entry which is preliminary data.</text>
</comment>
<dbReference type="InterPro" id="IPR016689">
    <property type="entry name" value="ESCRT-2_cplx_Snf8"/>
</dbReference>
<dbReference type="Pfam" id="PF04157">
    <property type="entry name" value="EAP30"/>
    <property type="match status" value="1"/>
</dbReference>
<proteinExistence type="inferred from homology"/>
<accession>A0A9W4XBR9</accession>
<evidence type="ECO:0000256" key="1">
    <source>
        <dbReference type="ARBA" id="ARBA00004481"/>
    </source>
</evidence>
<evidence type="ECO:0000313" key="11">
    <source>
        <dbReference type="Proteomes" id="UP001152885"/>
    </source>
</evidence>
<name>A0A9W4XBR9_9ASCO</name>
<keyword evidence="6" id="KW-0967">Endosome</keyword>
<sequence>MNHDENRDAYIQLGKLLNQKHSDQLSTQLQVFQNALINFAIEHGDEIKSNSEFKLKFTKICQSINIDPLDLLIYTNSTQKKRSQNFYIGLSVKIIEICQSTRDLNGGLISLKELISIINESEIKIDVDKKDIEKCLGQLNKLGKGFEILNINDKLLLKFTSLDNLSNDQIKIYELCNFMGGVVTYKLLRDNYEWDNIRCKTVIDEMIMNGFLWIDQQGDANEWQYWEPSWISH</sequence>
<dbReference type="InterPro" id="IPR036388">
    <property type="entry name" value="WH-like_DNA-bd_sf"/>
</dbReference>
<dbReference type="InterPro" id="IPR036390">
    <property type="entry name" value="WH_DNA-bd_sf"/>
</dbReference>
<keyword evidence="8" id="KW-0472">Membrane</keyword>
<dbReference type="Proteomes" id="UP001152885">
    <property type="component" value="Unassembled WGS sequence"/>
</dbReference>
<dbReference type="FunFam" id="1.10.10.10:FF:000397">
    <property type="entry name" value="Vacuolar-sorting protein SNF8"/>
    <property type="match status" value="1"/>
</dbReference>
<evidence type="ECO:0000256" key="7">
    <source>
        <dbReference type="ARBA" id="ARBA00022927"/>
    </source>
</evidence>
<comment type="function">
    <text evidence="9">Component of the endosomal sorting complex required for transport II (ESCRT-II), which is required for multivesicular body (MVB) formation and sorting of endosomal cargo proteins into MVBs.</text>
</comment>
<evidence type="ECO:0000256" key="2">
    <source>
        <dbReference type="ARBA" id="ARBA00004496"/>
    </source>
</evidence>
<keyword evidence="5" id="KW-0963">Cytoplasm</keyword>
<evidence type="ECO:0000256" key="5">
    <source>
        <dbReference type="ARBA" id="ARBA00022490"/>
    </source>
</evidence>
<dbReference type="AlphaFoldDB" id="A0A9W4XBR9"/>
<dbReference type="GO" id="GO:0000814">
    <property type="term" value="C:ESCRT II complex"/>
    <property type="evidence" value="ECO:0007669"/>
    <property type="project" value="UniProtKB-UniRule"/>
</dbReference>
<dbReference type="PANTHER" id="PTHR12806">
    <property type="entry name" value="EAP30 SUBUNIT OF ELL COMPLEX"/>
    <property type="match status" value="1"/>
</dbReference>
<dbReference type="SUPFAM" id="SSF46785">
    <property type="entry name" value="Winged helix' DNA-binding domain"/>
    <property type="match status" value="2"/>
</dbReference>
<evidence type="ECO:0000256" key="3">
    <source>
        <dbReference type="ARBA" id="ARBA00009834"/>
    </source>
</evidence>
<dbReference type="PANTHER" id="PTHR12806:SF0">
    <property type="entry name" value="VACUOLAR-SORTING PROTEIN SNF8"/>
    <property type="match status" value="1"/>
</dbReference>
<dbReference type="PIRSF" id="PIRSF017215">
    <property type="entry name" value="ESCRT2_Vps22"/>
    <property type="match status" value="1"/>
</dbReference>
<dbReference type="Gene3D" id="1.10.10.10">
    <property type="entry name" value="Winged helix-like DNA-binding domain superfamily/Winged helix DNA-binding domain"/>
    <property type="match status" value="2"/>
</dbReference>
<comment type="subcellular location">
    <subcellularLocation>
        <location evidence="2">Cytoplasm</location>
    </subcellularLocation>
    <subcellularLocation>
        <location evidence="1">Endosome membrane</location>
        <topology evidence="1">Peripheral membrane protein</topology>
    </subcellularLocation>
</comment>
<protein>
    <recommendedName>
        <fullName evidence="9">Vacuolar-sorting protein SNF8</fullName>
    </recommendedName>
</protein>
<dbReference type="GO" id="GO:0043328">
    <property type="term" value="P:protein transport to vacuole involved in ubiquitin-dependent protein catabolic process via the multivesicular body sorting pathway"/>
    <property type="evidence" value="ECO:0007669"/>
    <property type="project" value="TreeGrafter"/>
</dbReference>
<reference evidence="10" key="1">
    <citation type="submission" date="2022-12" db="EMBL/GenBank/DDBJ databases">
        <authorList>
            <person name="Brejova B."/>
        </authorList>
    </citation>
    <scope>NUCLEOTIDE SEQUENCE</scope>
</reference>